<dbReference type="EMBL" id="CP067134">
    <property type="protein sequence ID" value="WCR12081.1"/>
    <property type="molecule type" value="Genomic_DNA"/>
</dbReference>
<evidence type="ECO:0000259" key="3">
    <source>
        <dbReference type="Pfam" id="PF00884"/>
    </source>
</evidence>
<gene>
    <name evidence="4" type="ORF">JHW45_06985</name>
</gene>
<reference evidence="4 5" key="1">
    <citation type="submission" date="2021-01" db="EMBL/GenBank/DDBJ databases">
        <title>Biogeographic distribution of Paracoccus.</title>
        <authorList>
            <person name="Hollensteiner J."/>
            <person name="Leineberger J."/>
            <person name="Brinkhoff T."/>
            <person name="Daniel R."/>
        </authorList>
    </citation>
    <scope>NUCLEOTIDE SEQUENCE [LARGE SCALE GENOMIC DNA]</scope>
    <source>
        <strain evidence="4 5">LMG25392</strain>
    </source>
</reference>
<dbReference type="InterPro" id="IPR000917">
    <property type="entry name" value="Sulfatase_N"/>
</dbReference>
<name>A0ABY7T0K8_9RHOB</name>
<evidence type="ECO:0000313" key="5">
    <source>
        <dbReference type="Proteomes" id="UP001218412"/>
    </source>
</evidence>
<accession>A0ABY7T0K8</accession>
<proteinExistence type="predicted"/>
<dbReference type="Pfam" id="PF00884">
    <property type="entry name" value="Sulfatase"/>
    <property type="match status" value="1"/>
</dbReference>
<dbReference type="SUPFAM" id="SSF53649">
    <property type="entry name" value="Alkaline phosphatase-like"/>
    <property type="match status" value="1"/>
</dbReference>
<sequence length="537" mass="61072">MTARNILFIMCDQLRWDYLGCTGHPSIRTPNIDALAARGLRFDRAYVQSPICGPSRMSFYTGRYVRSHGSTWNMVPLKVGERTMGEYLRPLGLRTALCGKTHMTADLEGMQRLGLSKTEGIGALLSECGFEVWDRLDGVHPTGGKMPSHYNRYLADEGYEGENPWQDWAAAAEDADGTLLSGWLMKNARHPARVRLEDSETNYTTRRAMEFIDKAGDTPWCLHLSYIKPHWPYIAPAPYHDMYSAEDVPDAIRDRAERVDPHPLLAAYQAHRTSKCMSRDDVRRTVIPVYMGLITQIDDQIGELMRHLEATGRLDETLIVFTSDHGDYLGDHWLGEKELFHEQSVRVPLIVVDPDARADATRGRVNADLVEAIDLVPTFIEAAGGEVPDHILEGRSLLPLVHGATEWPRDAAISEYDFAFREARTLLGRDISDCRAVMVFDGRYKLVHVTGHRPMLFDLQADPQEFVDIGNDPASRGLRDRLEKRLFRWMEQLRTRTTMTDARVDQLTEIEKDEGIWIGFWDEQDVERAMKSPKGRS</sequence>
<dbReference type="Proteomes" id="UP001218412">
    <property type="component" value="Chromosome"/>
</dbReference>
<evidence type="ECO:0000313" key="4">
    <source>
        <dbReference type="EMBL" id="WCR12081.1"/>
    </source>
</evidence>
<dbReference type="RefSeq" id="WP_272860178.1">
    <property type="nucleotide sequence ID" value="NZ_CP067134.1"/>
</dbReference>
<organism evidence="4 5">
    <name type="scientific">Paracoccus stylophorae</name>
    <dbReference type="NCBI Taxonomy" id="659350"/>
    <lineage>
        <taxon>Bacteria</taxon>
        <taxon>Pseudomonadati</taxon>
        <taxon>Pseudomonadota</taxon>
        <taxon>Alphaproteobacteria</taxon>
        <taxon>Rhodobacterales</taxon>
        <taxon>Paracoccaceae</taxon>
        <taxon>Paracoccus</taxon>
    </lineage>
</organism>
<keyword evidence="1" id="KW-0479">Metal-binding</keyword>
<dbReference type="InterPro" id="IPR017850">
    <property type="entry name" value="Alkaline_phosphatase_core_sf"/>
</dbReference>
<evidence type="ECO:0000256" key="1">
    <source>
        <dbReference type="ARBA" id="ARBA00022723"/>
    </source>
</evidence>
<dbReference type="PANTHER" id="PTHR45953:SF1">
    <property type="entry name" value="IDURONATE 2-SULFATASE"/>
    <property type="match status" value="1"/>
</dbReference>
<keyword evidence="2" id="KW-0378">Hydrolase</keyword>
<feature type="domain" description="Sulfatase N-terminal" evidence="3">
    <location>
        <begin position="4"/>
        <end position="384"/>
    </location>
</feature>
<evidence type="ECO:0000256" key="2">
    <source>
        <dbReference type="ARBA" id="ARBA00022801"/>
    </source>
</evidence>
<dbReference type="PANTHER" id="PTHR45953">
    <property type="entry name" value="IDURONATE 2-SULFATASE"/>
    <property type="match status" value="1"/>
</dbReference>
<dbReference type="CDD" id="cd16028">
    <property type="entry name" value="PMH"/>
    <property type="match status" value="1"/>
</dbReference>
<protein>
    <submittedName>
        <fullName evidence="4">Alkaline phosphatase family protein</fullName>
    </submittedName>
</protein>
<dbReference type="Gene3D" id="3.40.720.10">
    <property type="entry name" value="Alkaline Phosphatase, subunit A"/>
    <property type="match status" value="1"/>
</dbReference>
<keyword evidence="5" id="KW-1185">Reference proteome</keyword>